<dbReference type="InterPro" id="IPR051531">
    <property type="entry name" value="N-acetyltransferase"/>
</dbReference>
<dbReference type="Pfam" id="PF13302">
    <property type="entry name" value="Acetyltransf_3"/>
    <property type="match status" value="1"/>
</dbReference>
<comment type="caution">
    <text evidence="2">The sequence shown here is derived from an EMBL/GenBank/DDBJ whole genome shotgun (WGS) entry which is preliminary data.</text>
</comment>
<dbReference type="EMBL" id="PDOF01000002">
    <property type="protein sequence ID" value="PYZ96506.1"/>
    <property type="molecule type" value="Genomic_DNA"/>
</dbReference>
<protein>
    <submittedName>
        <fullName evidence="2">GNAT family N-acetyltransferase</fullName>
    </submittedName>
</protein>
<dbReference type="PROSITE" id="PS51186">
    <property type="entry name" value="GNAT"/>
    <property type="match status" value="1"/>
</dbReference>
<dbReference type="Gene3D" id="3.40.630.30">
    <property type="match status" value="1"/>
</dbReference>
<keyword evidence="3" id="KW-1185">Reference proteome</keyword>
<evidence type="ECO:0000313" key="3">
    <source>
        <dbReference type="Proteomes" id="UP000248066"/>
    </source>
</evidence>
<dbReference type="SUPFAM" id="SSF55729">
    <property type="entry name" value="Acyl-CoA N-acyltransferases (Nat)"/>
    <property type="match status" value="1"/>
</dbReference>
<dbReference type="GO" id="GO:0005737">
    <property type="term" value="C:cytoplasm"/>
    <property type="evidence" value="ECO:0007669"/>
    <property type="project" value="TreeGrafter"/>
</dbReference>
<dbReference type="InterPro" id="IPR016181">
    <property type="entry name" value="Acyl_CoA_acyltransferase"/>
</dbReference>
<feature type="domain" description="N-acetyltransferase" evidence="1">
    <location>
        <begin position="23"/>
        <end position="160"/>
    </location>
</feature>
<organism evidence="2 3">
    <name type="scientific">Alteribacter lacisalsi</name>
    <dbReference type="NCBI Taxonomy" id="2045244"/>
    <lineage>
        <taxon>Bacteria</taxon>
        <taxon>Bacillati</taxon>
        <taxon>Bacillota</taxon>
        <taxon>Bacilli</taxon>
        <taxon>Bacillales</taxon>
        <taxon>Bacillaceae</taxon>
        <taxon>Alteribacter</taxon>
    </lineage>
</organism>
<dbReference type="RefSeq" id="WP_110520261.1">
    <property type="nucleotide sequence ID" value="NZ_PDOF01000002.1"/>
</dbReference>
<dbReference type="PANTHER" id="PTHR43792">
    <property type="entry name" value="GNAT FAMILY, PUTATIVE (AFU_ORTHOLOGUE AFUA_3G00765)-RELATED-RELATED"/>
    <property type="match status" value="1"/>
</dbReference>
<reference evidence="2 3" key="1">
    <citation type="submission" date="2017-10" db="EMBL/GenBank/DDBJ databases">
        <title>Bacillus sp. nov., a halophilic bacterium isolated from a Yangshapao Lake.</title>
        <authorList>
            <person name="Wang H."/>
        </authorList>
    </citation>
    <scope>NUCLEOTIDE SEQUENCE [LARGE SCALE GENOMIC DNA]</scope>
    <source>
        <strain evidence="2 3">YSP-3</strain>
    </source>
</reference>
<name>A0A2W0H6Z8_9BACI</name>
<evidence type="ECO:0000259" key="1">
    <source>
        <dbReference type="PROSITE" id="PS51186"/>
    </source>
</evidence>
<sequence length="165" mass="18586">MTFPELETNRLRLVKVDEEHVTPYFAIMKRPDVMKYYGMDPLESSEQAAAIIASFEKTFENGRGIRWGIIDKEDGAFAGTIGLNALNKSGKRTEIGYELHPDFHTRGIMSEALERVLTYIFEELELYRTGAVTFPENKAARAVGRTGVRDTVSSLSQTCCVQNEL</sequence>
<dbReference type="OrthoDB" id="9811523at2"/>
<keyword evidence="2" id="KW-0808">Transferase</keyword>
<gene>
    <name evidence="2" type="ORF">CR205_12370</name>
</gene>
<dbReference type="Proteomes" id="UP000248066">
    <property type="component" value="Unassembled WGS sequence"/>
</dbReference>
<dbReference type="GO" id="GO:0008999">
    <property type="term" value="F:protein-N-terminal-alanine acetyltransferase activity"/>
    <property type="evidence" value="ECO:0007669"/>
    <property type="project" value="TreeGrafter"/>
</dbReference>
<proteinExistence type="predicted"/>
<evidence type="ECO:0000313" key="2">
    <source>
        <dbReference type="EMBL" id="PYZ96506.1"/>
    </source>
</evidence>
<dbReference type="InterPro" id="IPR000182">
    <property type="entry name" value="GNAT_dom"/>
</dbReference>
<dbReference type="PANTHER" id="PTHR43792:SF9">
    <property type="entry name" value="RIBOSOMAL-PROTEIN-ALANINE ACETYLTRANSFERASE"/>
    <property type="match status" value="1"/>
</dbReference>
<dbReference type="AlphaFoldDB" id="A0A2W0H6Z8"/>
<accession>A0A2W0H6Z8</accession>